<feature type="region of interest" description="Disordered" evidence="1">
    <location>
        <begin position="141"/>
        <end position="163"/>
    </location>
</feature>
<dbReference type="EMBL" id="JAALFE010000001">
    <property type="protein sequence ID" value="NGQ89576.1"/>
    <property type="molecule type" value="Genomic_DNA"/>
</dbReference>
<dbReference type="AlphaFoldDB" id="A0A6M1TR89"/>
<dbReference type="GO" id="GO:0030254">
    <property type="term" value="P:protein secretion by the type III secretion system"/>
    <property type="evidence" value="ECO:0007669"/>
    <property type="project" value="InterPro"/>
</dbReference>
<dbReference type="Gene3D" id="3.30.1460.10">
    <property type="match status" value="1"/>
</dbReference>
<dbReference type="Proteomes" id="UP000474758">
    <property type="component" value="Unassembled WGS sequence"/>
</dbReference>
<comment type="caution">
    <text evidence="2">The sequence shown here is derived from an EMBL/GenBank/DDBJ whole genome shotgun (WGS) entry which is preliminary data.</text>
</comment>
<organism evidence="2 3">
    <name type="scientific">Paragemmobacter kunshanensis</name>
    <dbReference type="NCBI Taxonomy" id="2583234"/>
    <lineage>
        <taxon>Bacteria</taxon>
        <taxon>Pseudomonadati</taxon>
        <taxon>Pseudomonadota</taxon>
        <taxon>Alphaproteobacteria</taxon>
        <taxon>Rhodobacterales</taxon>
        <taxon>Paracoccaceae</taxon>
        <taxon>Paragemmobacter</taxon>
    </lineage>
</organism>
<dbReference type="Pfam" id="PF05932">
    <property type="entry name" value="CesT"/>
    <property type="match status" value="1"/>
</dbReference>
<dbReference type="RefSeq" id="WP_165046663.1">
    <property type="nucleotide sequence ID" value="NZ_JAALFE010000001.1"/>
</dbReference>
<proteinExistence type="predicted"/>
<gene>
    <name evidence="2" type="ORF">G5V65_01605</name>
</gene>
<protein>
    <submittedName>
        <fullName evidence="2">Type III secretion system chaperone</fullName>
    </submittedName>
</protein>
<dbReference type="InterPro" id="IPR010261">
    <property type="entry name" value="Tir_chaperone"/>
</dbReference>
<dbReference type="CDD" id="cd16364">
    <property type="entry name" value="T3SC_I-like"/>
    <property type="match status" value="1"/>
</dbReference>
<sequence length="163" mass="17389">MISANHALDTLARKLGLPALAFTEDQVGIDVMPELTIFLSRLDDTTLEASCLIEHLGHPDAAMMQAMLEANHLGGAVGAGRLALDGDTGDVILCESWNLSELDPAALETRFDIFANTAAFWLTAGTEGLLERGNTLRAARSEDAGLAPDPSLDEGQQPVFMRL</sequence>
<dbReference type="SUPFAM" id="SSF69635">
    <property type="entry name" value="Type III secretory system chaperone-like"/>
    <property type="match status" value="1"/>
</dbReference>
<evidence type="ECO:0000256" key="1">
    <source>
        <dbReference type="SAM" id="MobiDB-lite"/>
    </source>
</evidence>
<evidence type="ECO:0000313" key="3">
    <source>
        <dbReference type="Proteomes" id="UP000474758"/>
    </source>
</evidence>
<keyword evidence="3" id="KW-1185">Reference proteome</keyword>
<accession>A0A6M1TR89</accession>
<reference evidence="2 3" key="1">
    <citation type="submission" date="2020-02" db="EMBL/GenBank/DDBJ databases">
        <title>Rhodobacter translucens sp. nov., a novel bacterium isolated from activated sludge.</title>
        <authorList>
            <person name="Liu J."/>
        </authorList>
    </citation>
    <scope>NUCLEOTIDE SEQUENCE [LARGE SCALE GENOMIC DNA]</scope>
    <source>
        <strain evidence="2 3">HX-7-19</strain>
    </source>
</reference>
<name>A0A6M1TR89_9RHOB</name>
<evidence type="ECO:0000313" key="2">
    <source>
        <dbReference type="EMBL" id="NGQ89576.1"/>
    </source>
</evidence>